<dbReference type="CDD" id="cd14798">
    <property type="entry name" value="RX-CC_like"/>
    <property type="match status" value="1"/>
</dbReference>
<keyword evidence="1" id="KW-0677">Repeat</keyword>
<evidence type="ECO:0000313" key="7">
    <source>
        <dbReference type="EMBL" id="KAK9911199.1"/>
    </source>
</evidence>
<keyword evidence="2" id="KW-0547">Nucleotide-binding</keyword>
<dbReference type="Pfam" id="PF00931">
    <property type="entry name" value="NB-ARC"/>
    <property type="match status" value="1"/>
</dbReference>
<feature type="region of interest" description="Disordered" evidence="4">
    <location>
        <begin position="412"/>
        <end position="434"/>
    </location>
</feature>
<evidence type="ECO:0000259" key="6">
    <source>
        <dbReference type="Pfam" id="PF18052"/>
    </source>
</evidence>
<dbReference type="Proteomes" id="UP001457282">
    <property type="component" value="Unassembled WGS sequence"/>
</dbReference>
<dbReference type="AlphaFoldDB" id="A0AAW1VS54"/>
<organism evidence="7 8">
    <name type="scientific">Rubus argutus</name>
    <name type="common">Southern blackberry</name>
    <dbReference type="NCBI Taxonomy" id="59490"/>
    <lineage>
        <taxon>Eukaryota</taxon>
        <taxon>Viridiplantae</taxon>
        <taxon>Streptophyta</taxon>
        <taxon>Embryophyta</taxon>
        <taxon>Tracheophyta</taxon>
        <taxon>Spermatophyta</taxon>
        <taxon>Magnoliopsida</taxon>
        <taxon>eudicotyledons</taxon>
        <taxon>Gunneridae</taxon>
        <taxon>Pentapetalae</taxon>
        <taxon>rosids</taxon>
        <taxon>fabids</taxon>
        <taxon>Rosales</taxon>
        <taxon>Rosaceae</taxon>
        <taxon>Rosoideae</taxon>
        <taxon>Rosoideae incertae sedis</taxon>
        <taxon>Rubus</taxon>
    </lineage>
</organism>
<keyword evidence="3" id="KW-0611">Plant defense</keyword>
<dbReference type="InterPro" id="IPR041118">
    <property type="entry name" value="Rx_N"/>
</dbReference>
<dbReference type="PRINTS" id="PR00364">
    <property type="entry name" value="DISEASERSIST"/>
</dbReference>
<dbReference type="FunFam" id="3.40.50.300:FF:001091">
    <property type="entry name" value="Probable disease resistance protein At1g61300"/>
    <property type="match status" value="1"/>
</dbReference>
<dbReference type="InterPro" id="IPR002182">
    <property type="entry name" value="NB-ARC"/>
</dbReference>
<gene>
    <name evidence="7" type="ORF">M0R45_035120</name>
</gene>
<accession>A0AAW1VS54</accession>
<evidence type="ECO:0000313" key="8">
    <source>
        <dbReference type="Proteomes" id="UP001457282"/>
    </source>
</evidence>
<comment type="caution">
    <text evidence="7">The sequence shown here is derived from an EMBL/GenBank/DDBJ whole genome shotgun (WGS) entry which is preliminary data.</text>
</comment>
<feature type="domain" description="NB-ARC" evidence="5">
    <location>
        <begin position="178"/>
        <end position="343"/>
    </location>
</feature>
<dbReference type="Gene3D" id="1.20.5.4130">
    <property type="match status" value="1"/>
</dbReference>
<sequence>MAEAVVAIVAEGLGNLIIQQGKFLSGVSHQVKLAQIELHLIRSFLKDADARQGDDQLVRIWVKLIRDAAYDLEDVIESFALKLASKSRGGTMKIVLKRFACIFNEGVHRHKIGSEIEDIMTQLSHLKSSLQSYNITQRSAGERVTSSFQRQRDWRLTYAHKVESHIVGVEENTALLVELVTGGTRHRVVSIWGMGGSGKSTLANQVFHHDRVKPRFDCFAWVCISQQYEGRNVLEDVLIKLSSPTKEQREEIAKLNKDEIAEKVYGIQREKRCLVVLDDIWTQEAWNSIKDGFPINGETESRIVLTTRKREVALLASGNNDLVHQPRPLDEKQSWELFEKIAICGTDNTDSGIYEKKRKKGEEMLVHCAEWRVEKGAMPRLARLRIECCRGLKEVAEGVQDITSLKELTIDMMPSTFSPPPDEKTEEIQAASPS</sequence>
<dbReference type="PANTHER" id="PTHR19338">
    <property type="entry name" value="TRANSLOCASE OF INNER MITOCHONDRIAL MEMBRANE 13 HOMOLOG"/>
    <property type="match status" value="1"/>
</dbReference>
<dbReference type="EMBL" id="JBEDUW010000007">
    <property type="protein sequence ID" value="KAK9911199.1"/>
    <property type="molecule type" value="Genomic_DNA"/>
</dbReference>
<dbReference type="InterPro" id="IPR038005">
    <property type="entry name" value="RX-like_CC"/>
</dbReference>
<dbReference type="PANTHER" id="PTHR19338:SF66">
    <property type="entry name" value="NB-ARC DOMAIN-CONTAINING PROTEIN"/>
    <property type="match status" value="1"/>
</dbReference>
<dbReference type="InterPro" id="IPR027417">
    <property type="entry name" value="P-loop_NTPase"/>
</dbReference>
<keyword evidence="8" id="KW-1185">Reference proteome</keyword>
<protein>
    <submittedName>
        <fullName evidence="7">Uncharacterized protein</fullName>
    </submittedName>
</protein>
<dbReference type="SUPFAM" id="SSF52540">
    <property type="entry name" value="P-loop containing nucleoside triphosphate hydrolases"/>
    <property type="match status" value="1"/>
</dbReference>
<proteinExistence type="predicted"/>
<evidence type="ECO:0000256" key="4">
    <source>
        <dbReference type="SAM" id="MobiDB-lite"/>
    </source>
</evidence>
<evidence type="ECO:0000256" key="3">
    <source>
        <dbReference type="ARBA" id="ARBA00022821"/>
    </source>
</evidence>
<name>A0AAW1VS54_RUBAR</name>
<dbReference type="GO" id="GO:0006952">
    <property type="term" value="P:defense response"/>
    <property type="evidence" value="ECO:0007669"/>
    <property type="project" value="UniProtKB-KW"/>
</dbReference>
<evidence type="ECO:0000256" key="1">
    <source>
        <dbReference type="ARBA" id="ARBA00022737"/>
    </source>
</evidence>
<evidence type="ECO:0000259" key="5">
    <source>
        <dbReference type="Pfam" id="PF00931"/>
    </source>
</evidence>
<feature type="domain" description="Disease resistance N-terminal" evidence="6">
    <location>
        <begin position="5"/>
        <end position="88"/>
    </location>
</feature>
<reference evidence="7 8" key="1">
    <citation type="journal article" date="2023" name="G3 (Bethesda)">
        <title>A chromosome-length genome assembly and annotation of blackberry (Rubus argutus, cv. 'Hillquist').</title>
        <authorList>
            <person name="Bruna T."/>
            <person name="Aryal R."/>
            <person name="Dudchenko O."/>
            <person name="Sargent D.J."/>
            <person name="Mead D."/>
            <person name="Buti M."/>
            <person name="Cavallini A."/>
            <person name="Hytonen T."/>
            <person name="Andres J."/>
            <person name="Pham M."/>
            <person name="Weisz D."/>
            <person name="Mascagni F."/>
            <person name="Usai G."/>
            <person name="Natali L."/>
            <person name="Bassil N."/>
            <person name="Fernandez G.E."/>
            <person name="Lomsadze A."/>
            <person name="Armour M."/>
            <person name="Olukolu B."/>
            <person name="Poorten T."/>
            <person name="Britton C."/>
            <person name="Davik J."/>
            <person name="Ashrafi H."/>
            <person name="Aiden E.L."/>
            <person name="Borodovsky M."/>
            <person name="Worthington M."/>
        </authorList>
    </citation>
    <scope>NUCLEOTIDE SEQUENCE [LARGE SCALE GENOMIC DNA]</scope>
    <source>
        <strain evidence="7">PI 553951</strain>
    </source>
</reference>
<evidence type="ECO:0000256" key="2">
    <source>
        <dbReference type="ARBA" id="ARBA00022741"/>
    </source>
</evidence>
<dbReference type="Pfam" id="PF18052">
    <property type="entry name" value="Rx_N"/>
    <property type="match status" value="1"/>
</dbReference>
<dbReference type="Gene3D" id="3.40.50.300">
    <property type="entry name" value="P-loop containing nucleotide triphosphate hydrolases"/>
    <property type="match status" value="1"/>
</dbReference>
<dbReference type="GO" id="GO:0043531">
    <property type="term" value="F:ADP binding"/>
    <property type="evidence" value="ECO:0007669"/>
    <property type="project" value="InterPro"/>
</dbReference>